<dbReference type="CTD" id="100129792"/>
<protein>
    <recommendedName>
        <fullName evidence="5">Coiled-coil domain-containing protein 152-like</fullName>
    </recommendedName>
</protein>
<accession>A0A8C9R3E7</accession>
<feature type="region of interest" description="Disordered" evidence="2">
    <location>
        <begin position="235"/>
        <end position="264"/>
    </location>
</feature>
<dbReference type="GeneID" id="108932030"/>
<evidence type="ECO:0000313" key="4">
    <source>
        <dbReference type="Proteomes" id="UP000694397"/>
    </source>
</evidence>
<keyword evidence="4" id="KW-1185">Reference proteome</keyword>
<evidence type="ECO:0008006" key="5">
    <source>
        <dbReference type="Google" id="ProtNLM"/>
    </source>
</evidence>
<dbReference type="AlphaFoldDB" id="A0A8C9R3E7"/>
<sequence>MKKLRAVELDGLLSGFTHVEKAVSELMGKNTVLEVKLDETRRLMKLSQSREKYLKEERDQLKDMVAELQSAVEQQCDLREENETLSSALEDIKREYEAKLQESKVREDRLKRDLCELKERHHEELEDLHQEMQRAAEAKKMEMRAAVEMKETELEELRSKIMEQEKERHSELLKLQMEFSAKLARAQASQQAQKQHHRALPALRNVFHRKLQFLQEEKSREVAALRQQVATLQQQLSSLNPSYKSKRKKTSPYEGDLCRSSAGL</sequence>
<proteinExistence type="predicted"/>
<keyword evidence="1" id="KW-0175">Coiled coil</keyword>
<name>A0A8C9R3E7_SCLFO</name>
<gene>
    <name evidence="3" type="primary">ccdc152</name>
</gene>
<organism evidence="3 4">
    <name type="scientific">Scleropages formosus</name>
    <name type="common">Asian bonytongue</name>
    <name type="synonym">Osteoglossum formosum</name>
    <dbReference type="NCBI Taxonomy" id="113540"/>
    <lineage>
        <taxon>Eukaryota</taxon>
        <taxon>Metazoa</taxon>
        <taxon>Chordata</taxon>
        <taxon>Craniata</taxon>
        <taxon>Vertebrata</taxon>
        <taxon>Euteleostomi</taxon>
        <taxon>Actinopterygii</taxon>
        <taxon>Neopterygii</taxon>
        <taxon>Teleostei</taxon>
        <taxon>Osteoglossocephala</taxon>
        <taxon>Osteoglossomorpha</taxon>
        <taxon>Osteoglossiformes</taxon>
        <taxon>Osteoglossidae</taxon>
        <taxon>Scleropages</taxon>
    </lineage>
</organism>
<evidence type="ECO:0000313" key="3">
    <source>
        <dbReference type="Ensembl" id="ENSSFOP00015005848.1"/>
    </source>
</evidence>
<dbReference type="Proteomes" id="UP000694397">
    <property type="component" value="Chromosome 6"/>
</dbReference>
<dbReference type="PANTHER" id="PTHR35253">
    <property type="entry name" value="COILED-COIL DOMAIN-CONTAINING PROTEIN 152"/>
    <property type="match status" value="1"/>
</dbReference>
<dbReference type="Ensembl" id="ENSSFOT00015005944.2">
    <property type="protein sequence ID" value="ENSSFOP00015005848.1"/>
    <property type="gene ID" value="ENSSFOG00015003807.2"/>
</dbReference>
<dbReference type="KEGG" id="sfm:108932030"/>
<dbReference type="GeneTree" id="ENSGT00390000010075"/>
<evidence type="ECO:0000256" key="2">
    <source>
        <dbReference type="SAM" id="MobiDB-lite"/>
    </source>
</evidence>
<dbReference type="RefSeq" id="XP_018603695.1">
    <property type="nucleotide sequence ID" value="XM_018748179.1"/>
</dbReference>
<reference evidence="3 4" key="1">
    <citation type="submission" date="2019-04" db="EMBL/GenBank/DDBJ databases">
        <authorList>
            <consortium name="Wellcome Sanger Institute Data Sharing"/>
        </authorList>
    </citation>
    <scope>NUCLEOTIDE SEQUENCE [LARGE SCALE GENOMIC DNA]</scope>
</reference>
<reference evidence="3" key="2">
    <citation type="submission" date="2025-08" db="UniProtKB">
        <authorList>
            <consortium name="Ensembl"/>
        </authorList>
    </citation>
    <scope>IDENTIFICATION</scope>
</reference>
<feature type="coiled-coil region" evidence="1">
    <location>
        <begin position="51"/>
        <end position="174"/>
    </location>
</feature>
<reference evidence="3" key="3">
    <citation type="submission" date="2025-09" db="UniProtKB">
        <authorList>
            <consortium name="Ensembl"/>
        </authorList>
    </citation>
    <scope>IDENTIFICATION</scope>
</reference>
<dbReference type="PANTHER" id="PTHR35253:SF1">
    <property type="entry name" value="COILED-COIL DOMAIN-CONTAINING PROTEIN 152"/>
    <property type="match status" value="1"/>
</dbReference>
<evidence type="ECO:0000256" key="1">
    <source>
        <dbReference type="SAM" id="Coils"/>
    </source>
</evidence>
<dbReference type="InterPro" id="IPR038827">
    <property type="entry name" value="CCDC152"/>
</dbReference>
<dbReference type="OrthoDB" id="10053382at2759"/>